<dbReference type="EMBL" id="JBCGBO010000002">
    <property type="protein sequence ID" value="KAK9221795.1"/>
    <property type="molecule type" value="Genomic_DNA"/>
</dbReference>
<keyword evidence="3" id="KW-1185">Reference proteome</keyword>
<keyword evidence="1" id="KW-0812">Transmembrane</keyword>
<sequence>MSGRIQSQVFLWTKINNGLELKICILGSITQFFCCLLMISAWIVLVSLMEEACGEDLAI</sequence>
<gene>
    <name evidence="2" type="ORF">WN944_010224</name>
</gene>
<dbReference type="Proteomes" id="UP001428341">
    <property type="component" value="Unassembled WGS sequence"/>
</dbReference>
<evidence type="ECO:0000313" key="2">
    <source>
        <dbReference type="EMBL" id="KAK9221795.1"/>
    </source>
</evidence>
<organism evidence="2 3">
    <name type="scientific">Citrus x changshan-huyou</name>
    <dbReference type="NCBI Taxonomy" id="2935761"/>
    <lineage>
        <taxon>Eukaryota</taxon>
        <taxon>Viridiplantae</taxon>
        <taxon>Streptophyta</taxon>
        <taxon>Embryophyta</taxon>
        <taxon>Tracheophyta</taxon>
        <taxon>Spermatophyta</taxon>
        <taxon>Magnoliopsida</taxon>
        <taxon>eudicotyledons</taxon>
        <taxon>Gunneridae</taxon>
        <taxon>Pentapetalae</taxon>
        <taxon>rosids</taxon>
        <taxon>malvids</taxon>
        <taxon>Sapindales</taxon>
        <taxon>Rutaceae</taxon>
        <taxon>Aurantioideae</taxon>
        <taxon>Citrus</taxon>
    </lineage>
</organism>
<name>A0AAP0MTP6_9ROSI</name>
<dbReference type="AlphaFoldDB" id="A0AAP0MTP6"/>
<evidence type="ECO:0000256" key="1">
    <source>
        <dbReference type="SAM" id="Phobius"/>
    </source>
</evidence>
<evidence type="ECO:0000313" key="3">
    <source>
        <dbReference type="Proteomes" id="UP001428341"/>
    </source>
</evidence>
<keyword evidence="1" id="KW-0472">Membrane</keyword>
<keyword evidence="1" id="KW-1133">Transmembrane helix</keyword>
<comment type="caution">
    <text evidence="2">The sequence shown here is derived from an EMBL/GenBank/DDBJ whole genome shotgun (WGS) entry which is preliminary data.</text>
</comment>
<protein>
    <submittedName>
        <fullName evidence="2">Uncharacterized protein</fullName>
    </submittedName>
</protein>
<reference evidence="2 3" key="1">
    <citation type="submission" date="2024-05" db="EMBL/GenBank/DDBJ databases">
        <title>Haplotype-resolved chromosome-level genome assembly of Huyou (Citrus changshanensis).</title>
        <authorList>
            <person name="Miao C."/>
            <person name="Chen W."/>
            <person name="Wu Y."/>
            <person name="Wang L."/>
            <person name="Zhao S."/>
            <person name="Grierson D."/>
            <person name="Xu C."/>
            <person name="Chen K."/>
        </authorList>
    </citation>
    <scope>NUCLEOTIDE SEQUENCE [LARGE SCALE GENOMIC DNA]</scope>
    <source>
        <strain evidence="2">01-14</strain>
        <tissue evidence="2">Leaf</tissue>
    </source>
</reference>
<feature type="transmembrane region" description="Helical" evidence="1">
    <location>
        <begin position="21"/>
        <end position="45"/>
    </location>
</feature>
<accession>A0AAP0MTP6</accession>
<proteinExistence type="predicted"/>